<comment type="similarity">
    <text evidence="1">Belongs to the membrane fusion protein (MFP) (TC 8.A.1) family.</text>
</comment>
<name>A0A1X1PND5_9BURK</name>
<dbReference type="Proteomes" id="UP000494135">
    <property type="component" value="Unassembled WGS sequence"/>
</dbReference>
<dbReference type="GO" id="GO:0015562">
    <property type="term" value="F:efflux transmembrane transporter activity"/>
    <property type="evidence" value="ECO:0007669"/>
    <property type="project" value="TreeGrafter"/>
</dbReference>
<evidence type="ECO:0000256" key="1">
    <source>
        <dbReference type="ARBA" id="ARBA00009477"/>
    </source>
</evidence>
<dbReference type="PROSITE" id="PS51257">
    <property type="entry name" value="PROKAR_LIPOPROTEIN"/>
    <property type="match status" value="1"/>
</dbReference>
<dbReference type="InterPro" id="IPR058647">
    <property type="entry name" value="BSH_CzcB-like"/>
</dbReference>
<dbReference type="Gene3D" id="2.40.50.100">
    <property type="match status" value="1"/>
</dbReference>
<dbReference type="EMBL" id="NBYX01000001">
    <property type="protein sequence ID" value="ORT88742.1"/>
    <property type="molecule type" value="Genomic_DNA"/>
</dbReference>
<evidence type="ECO:0000313" key="4">
    <source>
        <dbReference type="EMBL" id="CAB3748619.1"/>
    </source>
</evidence>
<dbReference type="SUPFAM" id="SSF111369">
    <property type="entry name" value="HlyD-like secretion proteins"/>
    <property type="match status" value="1"/>
</dbReference>
<dbReference type="Pfam" id="PF25973">
    <property type="entry name" value="BSH_CzcB"/>
    <property type="match status" value="1"/>
</dbReference>
<sequence>MHSRSMPQAGRLVLCAIVSATLLSACHKSAAPVADVPRPVKVEVTGGAGQVHADTFVATLRARQRTDLGFESSGRVVAMLVDVGDRVRAGQVLARLDESPARWRLDKATADRAAAAATLAERRTHLRQQEELARDGIISAPALQAAQASHQQAASQLGVAEAAIASARRDLAFTRITAPFDGEIVARQVQPFVDVAAGQSVLQMEAGRALEAVVMLPDTIAATLSPGAEAHAGSGTDRVTLIMERLSGRSDNGSLVHAIFRVQGTPSGLRSGGVLSVALPRGEAHDITLPAAAVMAGAEAGRGSVFVIDGASHTLKRRAIRTDGNLLPGGRVAVTQGLRAGEQVVVAGTAVLNEGQSVVTYRAQTILQGARS</sequence>
<proteinExistence type="inferred from homology"/>
<dbReference type="EMBL" id="CADIKG010000001">
    <property type="protein sequence ID" value="CAB3748619.1"/>
    <property type="molecule type" value="Genomic_DNA"/>
</dbReference>
<feature type="chain" id="PRO_5044567860" evidence="2">
    <location>
        <begin position="31"/>
        <end position="372"/>
    </location>
</feature>
<reference evidence="5 6" key="1">
    <citation type="submission" date="2017-04" db="EMBL/GenBank/DDBJ databases">
        <title>Burkholderia puraquae sp. nov., a novel Burkholderia cepacia complex species from hospital setting samples.</title>
        <authorList>
            <person name="Martina P."/>
            <person name="Leguizamon M."/>
            <person name="Prieto C."/>
            <person name="Sousa S."/>
            <person name="Montanaro P."/>
            <person name="Draghi W."/>
            <person name="Staembler M."/>
            <person name="Bettiol M."/>
            <person name="Figoli C."/>
            <person name="Palau J."/>
            <person name="Alvarez F."/>
            <person name="Benetti S."/>
            <person name="Anchat E."/>
            <person name="Vescina C."/>
            <person name="Ferreras J."/>
            <person name="Lasch P."/>
            <person name="Lagares A."/>
            <person name="Zorreguieta A."/>
            <person name="Yantorno O."/>
            <person name="Bosch A."/>
        </authorList>
    </citation>
    <scope>NUCLEOTIDE SEQUENCE [LARGE SCALE GENOMIC DNA]</scope>
    <source>
        <strain evidence="5 6">CAMPA 1040</strain>
    </source>
</reference>
<evidence type="ECO:0000313" key="6">
    <source>
        <dbReference type="Proteomes" id="UP000193146"/>
    </source>
</evidence>
<dbReference type="RefSeq" id="WP_085037298.1">
    <property type="nucleotide sequence ID" value="NZ_CADIKG010000001.1"/>
</dbReference>
<organism evidence="5 6">
    <name type="scientific">Burkholderia puraquae</name>
    <dbReference type="NCBI Taxonomy" id="1904757"/>
    <lineage>
        <taxon>Bacteria</taxon>
        <taxon>Pseudomonadati</taxon>
        <taxon>Pseudomonadota</taxon>
        <taxon>Betaproteobacteria</taxon>
        <taxon>Burkholderiales</taxon>
        <taxon>Burkholderiaceae</taxon>
        <taxon>Burkholderia</taxon>
        <taxon>Burkholderia cepacia complex</taxon>
    </lineage>
</organism>
<evidence type="ECO:0000313" key="7">
    <source>
        <dbReference type="Proteomes" id="UP000494135"/>
    </source>
</evidence>
<evidence type="ECO:0000259" key="3">
    <source>
        <dbReference type="Pfam" id="PF25973"/>
    </source>
</evidence>
<dbReference type="Gene3D" id="2.40.420.20">
    <property type="match status" value="1"/>
</dbReference>
<accession>A0A1X1PND5</accession>
<evidence type="ECO:0000313" key="5">
    <source>
        <dbReference type="EMBL" id="ORT88742.1"/>
    </source>
</evidence>
<dbReference type="Gene3D" id="1.10.287.470">
    <property type="entry name" value="Helix hairpin bin"/>
    <property type="match status" value="1"/>
</dbReference>
<dbReference type="NCBIfam" id="TIGR01730">
    <property type="entry name" value="RND_mfp"/>
    <property type="match status" value="1"/>
</dbReference>
<feature type="domain" description="CzcB-like barrel-sandwich hybrid" evidence="3">
    <location>
        <begin position="73"/>
        <end position="200"/>
    </location>
</feature>
<dbReference type="AlphaFoldDB" id="A0A1X1PND5"/>
<dbReference type="PANTHER" id="PTHR30469:SF15">
    <property type="entry name" value="HLYD FAMILY OF SECRETION PROTEINS"/>
    <property type="match status" value="1"/>
</dbReference>
<dbReference type="OrthoDB" id="5502471at2"/>
<dbReference type="InterPro" id="IPR006143">
    <property type="entry name" value="RND_pump_MFP"/>
</dbReference>
<dbReference type="GO" id="GO:1990281">
    <property type="term" value="C:efflux pump complex"/>
    <property type="evidence" value="ECO:0007669"/>
    <property type="project" value="TreeGrafter"/>
</dbReference>
<keyword evidence="6" id="KW-1185">Reference proteome</keyword>
<keyword evidence="2" id="KW-0732">Signal</keyword>
<dbReference type="PANTHER" id="PTHR30469">
    <property type="entry name" value="MULTIDRUG RESISTANCE PROTEIN MDTA"/>
    <property type="match status" value="1"/>
</dbReference>
<evidence type="ECO:0000256" key="2">
    <source>
        <dbReference type="SAM" id="SignalP"/>
    </source>
</evidence>
<protein>
    <submittedName>
        <fullName evidence="5">Efflux transporter periplasmic adaptor subunit</fullName>
    </submittedName>
    <submittedName>
        <fullName evidence="4">Multidrug resistance protein MdtA</fullName>
    </submittedName>
</protein>
<reference evidence="4 7" key="2">
    <citation type="submission" date="2020-04" db="EMBL/GenBank/DDBJ databases">
        <authorList>
            <person name="De Canck E."/>
        </authorList>
    </citation>
    <scope>NUCLEOTIDE SEQUENCE [LARGE SCALE GENOMIC DNA]</scope>
    <source>
        <strain evidence="4 7">LMG 29660</strain>
    </source>
</reference>
<dbReference type="Proteomes" id="UP000193146">
    <property type="component" value="Unassembled WGS sequence"/>
</dbReference>
<gene>
    <name evidence="4" type="primary">mdtA_2</name>
    <name evidence="5" type="ORF">B7G54_00735</name>
    <name evidence="4" type="ORF">LMG29660_00964</name>
</gene>
<feature type="signal peptide" evidence="2">
    <location>
        <begin position="1"/>
        <end position="30"/>
    </location>
</feature>